<evidence type="ECO:0000313" key="1">
    <source>
        <dbReference type="EMBL" id="KAI3533275.1"/>
    </source>
</evidence>
<dbReference type="Proteomes" id="UP001056436">
    <property type="component" value="Unassembled WGS sequence"/>
</dbReference>
<evidence type="ECO:0000313" key="2">
    <source>
        <dbReference type="Proteomes" id="UP001056436"/>
    </source>
</evidence>
<gene>
    <name evidence="1" type="ORF">CABS02_13615</name>
</gene>
<name>A0A9P9X2X8_9PEZI</name>
<reference evidence="1" key="1">
    <citation type="submission" date="2019-01" db="EMBL/GenBank/DDBJ databases">
        <title>Colletotrichum abscissum LGMF1257.</title>
        <authorList>
            <person name="Baroncelli R."/>
        </authorList>
    </citation>
    <scope>NUCLEOTIDE SEQUENCE</scope>
    <source>
        <strain evidence="1">Ca142</strain>
    </source>
</reference>
<accession>A0A9P9X2X8</accession>
<organism evidence="1 2">
    <name type="scientific">Colletotrichum abscissum</name>
    <dbReference type="NCBI Taxonomy" id="1671311"/>
    <lineage>
        <taxon>Eukaryota</taxon>
        <taxon>Fungi</taxon>
        <taxon>Dikarya</taxon>
        <taxon>Ascomycota</taxon>
        <taxon>Pezizomycotina</taxon>
        <taxon>Sordariomycetes</taxon>
        <taxon>Hypocreomycetidae</taxon>
        <taxon>Glomerellales</taxon>
        <taxon>Glomerellaceae</taxon>
        <taxon>Colletotrichum</taxon>
        <taxon>Colletotrichum acutatum species complex</taxon>
    </lineage>
</organism>
<proteinExistence type="predicted"/>
<keyword evidence="2" id="KW-1185">Reference proteome</keyword>
<protein>
    <submittedName>
        <fullName evidence="1">Uncharacterized protein</fullName>
    </submittedName>
</protein>
<dbReference type="AlphaFoldDB" id="A0A9P9X2X8"/>
<comment type="caution">
    <text evidence="1">The sequence shown here is derived from an EMBL/GenBank/DDBJ whole genome shotgun (WGS) entry which is preliminary data.</text>
</comment>
<sequence>MTDFPPSYEKTGLDAVKCNRLTRHYVSCSSEPLTEGPTPQNSLWSSSTGVWRESLGFWSGQPVSYSHPYPITHGEMSVGSFVRAQEKRATISPPR</sequence>
<dbReference type="EMBL" id="SDAQ01000158">
    <property type="protein sequence ID" value="KAI3533275.1"/>
    <property type="molecule type" value="Genomic_DNA"/>
</dbReference>